<comment type="caution">
    <text evidence="1">The sequence shown here is derived from an EMBL/GenBank/DDBJ whole genome shotgun (WGS) entry which is preliminary data.</text>
</comment>
<protein>
    <submittedName>
        <fullName evidence="1">Uncharacterized protein</fullName>
    </submittedName>
</protein>
<proteinExistence type="predicted"/>
<evidence type="ECO:0000313" key="1">
    <source>
        <dbReference type="EMBL" id="KAK1743749.1"/>
    </source>
</evidence>
<gene>
    <name evidence="1" type="ORF">QTG54_005346</name>
</gene>
<dbReference type="Proteomes" id="UP001224775">
    <property type="component" value="Unassembled WGS sequence"/>
</dbReference>
<sequence>MVAASHPLFQGGGGRYVPHIVTVSLDSSPPPDGELMQLDPKILRTESMRKYPKLGQLLMAAPLDGAKASGVTCVKLSPSAEYCLLGYGVRENIPLLMG</sequence>
<organism evidence="1 2">
    <name type="scientific">Skeletonema marinoi</name>
    <dbReference type="NCBI Taxonomy" id="267567"/>
    <lineage>
        <taxon>Eukaryota</taxon>
        <taxon>Sar</taxon>
        <taxon>Stramenopiles</taxon>
        <taxon>Ochrophyta</taxon>
        <taxon>Bacillariophyta</taxon>
        <taxon>Coscinodiscophyceae</taxon>
        <taxon>Thalassiosirophycidae</taxon>
        <taxon>Thalassiosirales</taxon>
        <taxon>Skeletonemataceae</taxon>
        <taxon>Skeletonema</taxon>
        <taxon>Skeletonema marinoi-dohrnii complex</taxon>
    </lineage>
</organism>
<dbReference type="AlphaFoldDB" id="A0AAD8YDT2"/>
<name>A0AAD8YDT2_9STRA</name>
<dbReference type="EMBL" id="JATAAI010000008">
    <property type="protein sequence ID" value="KAK1743749.1"/>
    <property type="molecule type" value="Genomic_DNA"/>
</dbReference>
<evidence type="ECO:0000313" key="2">
    <source>
        <dbReference type="Proteomes" id="UP001224775"/>
    </source>
</evidence>
<keyword evidence="2" id="KW-1185">Reference proteome</keyword>
<accession>A0AAD8YDT2</accession>
<reference evidence="1" key="1">
    <citation type="submission" date="2023-06" db="EMBL/GenBank/DDBJ databases">
        <title>Survivors Of The Sea: Transcriptome response of Skeletonema marinoi to long-term dormancy.</title>
        <authorList>
            <person name="Pinder M.I.M."/>
            <person name="Kourtchenko O."/>
            <person name="Robertson E.K."/>
            <person name="Larsson T."/>
            <person name="Maumus F."/>
            <person name="Osuna-Cruz C.M."/>
            <person name="Vancaester E."/>
            <person name="Stenow R."/>
            <person name="Vandepoele K."/>
            <person name="Ploug H."/>
            <person name="Bruchert V."/>
            <person name="Godhe A."/>
            <person name="Topel M."/>
        </authorList>
    </citation>
    <scope>NUCLEOTIDE SEQUENCE</scope>
    <source>
        <strain evidence="1">R05AC</strain>
    </source>
</reference>